<gene>
    <name evidence="2" type="ORF">Syun_000579</name>
</gene>
<dbReference type="GO" id="GO:0005506">
    <property type="term" value="F:iron ion binding"/>
    <property type="evidence" value="ECO:0007669"/>
    <property type="project" value="InterPro"/>
</dbReference>
<evidence type="ECO:0000313" key="2">
    <source>
        <dbReference type="EMBL" id="KAK9168439.1"/>
    </source>
</evidence>
<evidence type="ECO:0000313" key="3">
    <source>
        <dbReference type="Proteomes" id="UP001420932"/>
    </source>
</evidence>
<name>A0AAP0LHT3_9MAGN</name>
<dbReference type="GO" id="GO:0016705">
    <property type="term" value="F:oxidoreductase activity, acting on paired donors, with incorporation or reduction of molecular oxygen"/>
    <property type="evidence" value="ECO:0007669"/>
    <property type="project" value="InterPro"/>
</dbReference>
<organism evidence="2 3">
    <name type="scientific">Stephania yunnanensis</name>
    <dbReference type="NCBI Taxonomy" id="152371"/>
    <lineage>
        <taxon>Eukaryota</taxon>
        <taxon>Viridiplantae</taxon>
        <taxon>Streptophyta</taxon>
        <taxon>Embryophyta</taxon>
        <taxon>Tracheophyta</taxon>
        <taxon>Spermatophyta</taxon>
        <taxon>Magnoliopsida</taxon>
        <taxon>Ranunculales</taxon>
        <taxon>Menispermaceae</taxon>
        <taxon>Menispermoideae</taxon>
        <taxon>Cissampelideae</taxon>
        <taxon>Stephania</taxon>
    </lineage>
</organism>
<keyword evidence="3" id="KW-1185">Reference proteome</keyword>
<dbReference type="InterPro" id="IPR036396">
    <property type="entry name" value="Cyt_P450_sf"/>
</dbReference>
<dbReference type="Gene3D" id="1.10.630.10">
    <property type="entry name" value="Cytochrome P450"/>
    <property type="match status" value="1"/>
</dbReference>
<proteinExistence type="inferred from homology"/>
<dbReference type="EMBL" id="JBBNAF010000001">
    <property type="protein sequence ID" value="KAK9168439.1"/>
    <property type="molecule type" value="Genomic_DNA"/>
</dbReference>
<dbReference type="PANTHER" id="PTHR47950">
    <property type="entry name" value="CYTOCHROME P450, FAMILY 76, SUBFAMILY C, POLYPEPTIDE 5-RELATED"/>
    <property type="match status" value="1"/>
</dbReference>
<accession>A0AAP0LHT3</accession>
<evidence type="ECO:0000256" key="1">
    <source>
        <dbReference type="ARBA" id="ARBA00010617"/>
    </source>
</evidence>
<dbReference type="InterPro" id="IPR001128">
    <property type="entry name" value="Cyt_P450"/>
</dbReference>
<evidence type="ECO:0008006" key="4">
    <source>
        <dbReference type="Google" id="ProtNLM"/>
    </source>
</evidence>
<protein>
    <recommendedName>
        <fullName evidence="4">Cytochrome P450</fullName>
    </recommendedName>
</protein>
<dbReference type="PANTHER" id="PTHR47950:SF14">
    <property type="entry name" value="CYTOCHROME P450 76A2-LIKE ISOFORM X1"/>
    <property type="match status" value="1"/>
</dbReference>
<comment type="caution">
    <text evidence="2">The sequence shown here is derived from an EMBL/GenBank/DDBJ whole genome shotgun (WGS) entry which is preliminary data.</text>
</comment>
<sequence>MQHIMVSHQTLFEVQRPTREPSKSKDASNWLTSNKHTSIRTIEWGGHDGTSSKEVRAEVDRVVGSSMKVGGKDIEEFQYLQAVVKETLRLHTPLPFLRPQMAVEDTKFMGRCIEVQTGEVPCSSKGRNIDYDMGSINTSSLI</sequence>
<dbReference type="AlphaFoldDB" id="A0AAP0LHT3"/>
<dbReference type="Pfam" id="PF00067">
    <property type="entry name" value="p450"/>
    <property type="match status" value="1"/>
</dbReference>
<reference evidence="2 3" key="1">
    <citation type="submission" date="2024-01" db="EMBL/GenBank/DDBJ databases">
        <title>Genome assemblies of Stephania.</title>
        <authorList>
            <person name="Yang L."/>
        </authorList>
    </citation>
    <scope>NUCLEOTIDE SEQUENCE [LARGE SCALE GENOMIC DNA]</scope>
    <source>
        <strain evidence="2">YNDBR</strain>
        <tissue evidence="2">Leaf</tissue>
    </source>
</reference>
<dbReference type="GO" id="GO:0044550">
    <property type="term" value="P:secondary metabolite biosynthetic process"/>
    <property type="evidence" value="ECO:0007669"/>
    <property type="project" value="UniProtKB-ARBA"/>
</dbReference>
<dbReference type="SUPFAM" id="SSF48264">
    <property type="entry name" value="Cytochrome P450"/>
    <property type="match status" value="1"/>
</dbReference>
<comment type="similarity">
    <text evidence="1">Belongs to the cytochrome P450 family.</text>
</comment>
<dbReference type="GO" id="GO:0004497">
    <property type="term" value="F:monooxygenase activity"/>
    <property type="evidence" value="ECO:0007669"/>
    <property type="project" value="InterPro"/>
</dbReference>
<dbReference type="GO" id="GO:0020037">
    <property type="term" value="F:heme binding"/>
    <property type="evidence" value="ECO:0007669"/>
    <property type="project" value="InterPro"/>
</dbReference>
<dbReference type="Proteomes" id="UP001420932">
    <property type="component" value="Unassembled WGS sequence"/>
</dbReference>